<sequence length="207" mass="23638">MAYFNENGEVIFGRAPKKEATSRKKAPTRSCSVFEEAEIKKVKVELEASDGVFIYNSEGENFASRRHIGADLRVRRLRGEGYHVTPIFGTSLEHDCFHQESFVAHVTVREPTELEDKSSLTQSKLDDMDRMYQFAIKEICQRNSIKSLIDEEMLTDFGYTLGGVFSHIIKYHSELHKKNKNALPELLCGFVGLSDPNFAEYMIENCL</sequence>
<evidence type="ECO:0000313" key="3">
    <source>
        <dbReference type="Proteomes" id="UP000235579"/>
    </source>
</evidence>
<evidence type="ECO:0000313" key="2">
    <source>
        <dbReference type="EMBL" id="TKG27993.1"/>
    </source>
</evidence>
<dbReference type="EMBL" id="SYVV01000043">
    <property type="protein sequence ID" value="TKG27993.1"/>
    <property type="molecule type" value="Genomic_DNA"/>
</dbReference>
<protein>
    <submittedName>
        <fullName evidence="1">Uncharacterized protein</fullName>
    </submittedName>
</protein>
<reference evidence="2 4" key="4">
    <citation type="submission" date="2019-04" db="EMBL/GenBank/DDBJ databases">
        <title>A reverse ecology approach based on a biological definition of microbial populations.</title>
        <authorList>
            <person name="Arevalo P."/>
            <person name="Vaninsberghe D."/>
            <person name="Elsherbini J."/>
            <person name="Gore J."/>
            <person name="Polz M."/>
        </authorList>
    </citation>
    <scope>NUCLEOTIDE SEQUENCE [LARGE SCALE GENOMIC DNA]</scope>
    <source>
        <strain evidence="2 4">10N.222.45.A8</strain>
    </source>
</reference>
<dbReference type="Proteomes" id="UP000235579">
    <property type="component" value="Unassembled WGS sequence"/>
</dbReference>
<dbReference type="EMBL" id="MDBP01000014">
    <property type="protein sequence ID" value="PMP17754.1"/>
    <property type="molecule type" value="Genomic_DNA"/>
</dbReference>
<dbReference type="AlphaFoldDB" id="A0A2N7NNB6"/>
<proteinExistence type="predicted"/>
<dbReference type="RefSeq" id="WP_102257402.1">
    <property type="nucleotide sequence ID" value="NZ_MDBG01000002.1"/>
</dbReference>
<evidence type="ECO:0000313" key="4">
    <source>
        <dbReference type="Proteomes" id="UP000308018"/>
    </source>
</evidence>
<organism evidence="1 3">
    <name type="scientific">Vibrio tasmaniensis</name>
    <dbReference type="NCBI Taxonomy" id="212663"/>
    <lineage>
        <taxon>Bacteria</taxon>
        <taxon>Pseudomonadati</taxon>
        <taxon>Pseudomonadota</taxon>
        <taxon>Gammaproteobacteria</taxon>
        <taxon>Vibrionales</taxon>
        <taxon>Vibrionaceae</taxon>
        <taxon>Vibrio</taxon>
    </lineage>
</organism>
<dbReference type="Proteomes" id="UP000308018">
    <property type="component" value="Unassembled WGS sequence"/>
</dbReference>
<accession>A0A2N7NNB6</accession>
<reference evidence="1" key="3">
    <citation type="journal article" date="2018" name="Nature">
        <title>A major lineage of non-tailed dsDNA viruses as unrecognized killers of marine bacteria.</title>
        <authorList>
            <person name="Kauffman K.M."/>
            <person name="Hussain F.A."/>
            <person name="Yang J."/>
            <person name="Arevalo P."/>
            <person name="Brown J.M."/>
            <person name="Chang W.K."/>
            <person name="VanInsberghe D."/>
            <person name="Elsherbini J."/>
            <person name="Sharma R.S."/>
            <person name="Cutler M.B."/>
            <person name="Kelly L."/>
            <person name="Polz M.F."/>
        </authorList>
    </citation>
    <scope>NUCLEOTIDE SEQUENCE</scope>
    <source>
        <strain evidence="1">10N.222.48.A2</strain>
    </source>
</reference>
<reference evidence="3" key="1">
    <citation type="submission" date="2016-07" db="EMBL/GenBank/DDBJ databases">
        <title>Nontailed viruses are major unrecognized killers of bacteria in the ocean.</title>
        <authorList>
            <person name="Kauffman K."/>
            <person name="Hussain F."/>
            <person name="Yang J."/>
            <person name="Arevalo P."/>
            <person name="Brown J."/>
            <person name="Cutler M."/>
            <person name="Kelly L."/>
            <person name="Polz M.F."/>
        </authorList>
    </citation>
    <scope>NUCLEOTIDE SEQUENCE [LARGE SCALE GENOMIC DNA]</scope>
    <source>
        <strain evidence="3">10N.222.48.A2</strain>
    </source>
</reference>
<evidence type="ECO:0000313" key="1">
    <source>
        <dbReference type="EMBL" id="PMP17754.1"/>
    </source>
</evidence>
<comment type="caution">
    <text evidence="1">The sequence shown here is derived from an EMBL/GenBank/DDBJ whole genome shotgun (WGS) entry which is preliminary data.</text>
</comment>
<gene>
    <name evidence="1" type="ORF">BCS92_04940</name>
    <name evidence="2" type="ORF">FC057_22660</name>
</gene>
<name>A0A2N7NNB6_9VIBR</name>
<reference evidence="1" key="2">
    <citation type="submission" date="2016-07" db="EMBL/GenBank/DDBJ databases">
        <authorList>
            <person name="Wan K."/>
            <person name="Booth B."/>
            <person name="Spirohn K."/>
            <person name="Hao T."/>
            <person name="Hu Y."/>
            <person name="Calderwood M."/>
            <person name="Hill D."/>
            <person name="Mohr S."/>
            <person name="Vidal M."/>
            <person name="Celniker S."/>
            <person name="Perrimon N."/>
        </authorList>
    </citation>
    <scope>NUCLEOTIDE SEQUENCE</scope>
    <source>
        <strain evidence="1">10N.222.48.A2</strain>
    </source>
</reference>